<keyword evidence="4" id="KW-0998">Cell outer membrane</keyword>
<evidence type="ECO:0000313" key="7">
    <source>
        <dbReference type="Proteomes" id="UP000316092"/>
    </source>
</evidence>
<gene>
    <name evidence="6" type="ORF">FNU79_08940</name>
</gene>
<proteinExistence type="predicted"/>
<keyword evidence="5" id="KW-0472">Membrane</keyword>
<dbReference type="SUPFAM" id="SSF54523">
    <property type="entry name" value="Pili subunits"/>
    <property type="match status" value="1"/>
</dbReference>
<dbReference type="InterPro" id="IPR045584">
    <property type="entry name" value="Pilin-like"/>
</dbReference>
<keyword evidence="5" id="KW-1133">Transmembrane helix</keyword>
<evidence type="ECO:0000256" key="1">
    <source>
        <dbReference type="ARBA" id="ARBA00004203"/>
    </source>
</evidence>
<dbReference type="PROSITE" id="PS00409">
    <property type="entry name" value="PROKAR_NTER_METHYL"/>
    <property type="match status" value="1"/>
</dbReference>
<sequence>MKLLRDQHGFTLIELLISIFIAGALLVAIGAIINSSARDSNRINLNADIIKEGQIAQQIITGRLGEALYVWWPTGSATSNILLTTTGTTAKNTVNGNNKYQWTVASATAPVPNVFLAMVLPPRDPIYTPGTDTITNCSSNDSNSSSSYGCYRFFAYYPVLRSVLVNDSTLAVSSKPKDDPQNNDQWVLMEYRANLYDGSTAWFPSYTSGNGINRILTVPSDPYFTGRSGAILVDYIKPGSLKFSITRPTGAIAAGTVARPDGTVNFSFEMQRISGSDSPSIRATAANNEVLGATVSPRNWACPRVTSCP</sequence>
<dbReference type="NCBIfam" id="TIGR02532">
    <property type="entry name" value="IV_pilin_GFxxxE"/>
    <property type="match status" value="1"/>
</dbReference>
<evidence type="ECO:0000313" key="6">
    <source>
        <dbReference type="EMBL" id="TSA85893.1"/>
    </source>
</evidence>
<name>A0A553V097_9DEIO</name>
<evidence type="ECO:0000256" key="2">
    <source>
        <dbReference type="ARBA" id="ARBA00004418"/>
    </source>
</evidence>
<evidence type="ECO:0000256" key="4">
    <source>
        <dbReference type="ARBA" id="ARBA00023237"/>
    </source>
</evidence>
<evidence type="ECO:0000256" key="5">
    <source>
        <dbReference type="SAM" id="Phobius"/>
    </source>
</evidence>
<reference evidence="6 7" key="1">
    <citation type="submission" date="2019-07" db="EMBL/GenBank/DDBJ databases">
        <title>Deinococcus detaillus sp. nov., isolated from humus soil in Antarctica.</title>
        <authorList>
            <person name="Zhang K."/>
        </authorList>
    </citation>
    <scope>NUCLEOTIDE SEQUENCE [LARGE SCALE GENOMIC DNA]</scope>
    <source>
        <strain evidence="6 7">H1</strain>
    </source>
</reference>
<dbReference type="GO" id="GO:0042597">
    <property type="term" value="C:periplasmic space"/>
    <property type="evidence" value="ECO:0007669"/>
    <property type="project" value="UniProtKB-SubCell"/>
</dbReference>
<dbReference type="OrthoDB" id="63128at2"/>
<evidence type="ECO:0000256" key="3">
    <source>
        <dbReference type="ARBA" id="ARBA00022764"/>
    </source>
</evidence>
<keyword evidence="5" id="KW-0812">Transmembrane</keyword>
<accession>A0A553V097</accession>
<organism evidence="6 7">
    <name type="scientific">Deinococcus detaillensis</name>
    <dbReference type="NCBI Taxonomy" id="2592048"/>
    <lineage>
        <taxon>Bacteria</taxon>
        <taxon>Thermotogati</taxon>
        <taxon>Deinococcota</taxon>
        <taxon>Deinococci</taxon>
        <taxon>Deinococcales</taxon>
        <taxon>Deinococcaceae</taxon>
        <taxon>Deinococcus</taxon>
    </lineage>
</organism>
<protein>
    <submittedName>
        <fullName evidence="6">Prepilin-type N-terminal cleavage/methylation domain-containing protein</fullName>
    </submittedName>
</protein>
<dbReference type="InterPro" id="IPR012902">
    <property type="entry name" value="N_methyl_site"/>
</dbReference>
<dbReference type="Pfam" id="PF07963">
    <property type="entry name" value="N_methyl"/>
    <property type="match status" value="1"/>
</dbReference>
<dbReference type="Proteomes" id="UP000316092">
    <property type="component" value="Unassembled WGS sequence"/>
</dbReference>
<dbReference type="AlphaFoldDB" id="A0A553V097"/>
<comment type="subcellular location">
    <subcellularLocation>
        <location evidence="1">Cell outer membrane</location>
        <topology evidence="1">Single-pass membrane protein</topology>
    </subcellularLocation>
    <subcellularLocation>
        <location evidence="2">Periplasm</location>
    </subcellularLocation>
</comment>
<dbReference type="RefSeq" id="WP_143720505.1">
    <property type="nucleotide sequence ID" value="NZ_VKDB01000007.1"/>
</dbReference>
<keyword evidence="3" id="KW-0574">Periplasm</keyword>
<dbReference type="GO" id="GO:0009279">
    <property type="term" value="C:cell outer membrane"/>
    <property type="evidence" value="ECO:0007669"/>
    <property type="project" value="UniProtKB-SubCell"/>
</dbReference>
<comment type="caution">
    <text evidence="6">The sequence shown here is derived from an EMBL/GenBank/DDBJ whole genome shotgun (WGS) entry which is preliminary data.</text>
</comment>
<feature type="transmembrane region" description="Helical" evidence="5">
    <location>
        <begin position="12"/>
        <end position="33"/>
    </location>
</feature>
<dbReference type="EMBL" id="VKDB01000007">
    <property type="protein sequence ID" value="TSA85893.1"/>
    <property type="molecule type" value="Genomic_DNA"/>
</dbReference>
<keyword evidence="7" id="KW-1185">Reference proteome</keyword>